<proteinExistence type="predicted"/>
<keyword evidence="3" id="KW-0645">Protease</keyword>
<dbReference type="GO" id="GO:0004177">
    <property type="term" value="F:aminopeptidase activity"/>
    <property type="evidence" value="ECO:0007669"/>
    <property type="project" value="UniProtKB-KW"/>
</dbReference>
<dbReference type="InterPro" id="IPR000994">
    <property type="entry name" value="Pept_M24"/>
</dbReference>
<dbReference type="PANTHER" id="PTHR46112:SF2">
    <property type="entry name" value="XAA-PRO AMINOPEPTIDASE P-RELATED"/>
    <property type="match status" value="1"/>
</dbReference>
<reference evidence="4" key="1">
    <citation type="submission" date="2023-07" db="EMBL/GenBank/DDBJ databases">
        <title>Myceligenerans salitolerans sp. nov., a halotolerant actinomycete isolated from a salt lake in Xinjiang, China.</title>
        <authorList>
            <person name="Guan T."/>
        </authorList>
    </citation>
    <scope>NUCLEOTIDE SEQUENCE [LARGE SCALE GENOMIC DNA]</scope>
    <source>
        <strain evidence="4">XHU 5031</strain>
    </source>
</reference>
<comment type="caution">
    <text evidence="3">The sequence shown here is derived from an EMBL/GenBank/DDBJ whole genome shotgun (WGS) entry which is preliminary data.</text>
</comment>
<protein>
    <submittedName>
        <fullName evidence="3">Aminopeptidase P family protein</fullName>
    </submittedName>
</protein>
<dbReference type="InterPro" id="IPR050659">
    <property type="entry name" value="Peptidase_M24B"/>
</dbReference>
<evidence type="ECO:0000313" key="3">
    <source>
        <dbReference type="EMBL" id="MBO0610532.1"/>
    </source>
</evidence>
<name>A0ABS3IEU1_9MICO</name>
<evidence type="ECO:0000259" key="1">
    <source>
        <dbReference type="Pfam" id="PF00557"/>
    </source>
</evidence>
<evidence type="ECO:0000259" key="2">
    <source>
        <dbReference type="Pfam" id="PF01321"/>
    </source>
</evidence>
<dbReference type="Pfam" id="PF00557">
    <property type="entry name" value="Peptidase_M24"/>
    <property type="match status" value="1"/>
</dbReference>
<dbReference type="SUPFAM" id="SSF53092">
    <property type="entry name" value="Creatinase/prolidase N-terminal domain"/>
    <property type="match status" value="1"/>
</dbReference>
<dbReference type="CDD" id="cd01066">
    <property type="entry name" value="APP_MetAP"/>
    <property type="match status" value="1"/>
</dbReference>
<gene>
    <name evidence="3" type="ORF">J0911_15990</name>
</gene>
<dbReference type="InterPro" id="IPR000587">
    <property type="entry name" value="Creatinase_N"/>
</dbReference>
<dbReference type="InterPro" id="IPR036005">
    <property type="entry name" value="Creatinase/aminopeptidase-like"/>
</dbReference>
<feature type="domain" description="Peptidase M24" evidence="1">
    <location>
        <begin position="164"/>
        <end position="372"/>
    </location>
</feature>
<dbReference type="Gene3D" id="3.40.350.10">
    <property type="entry name" value="Creatinase/prolidase N-terminal domain"/>
    <property type="match status" value="1"/>
</dbReference>
<keyword evidence="4" id="KW-1185">Reference proteome</keyword>
<dbReference type="EMBL" id="JAFMPK010000047">
    <property type="protein sequence ID" value="MBO0610532.1"/>
    <property type="molecule type" value="Genomic_DNA"/>
</dbReference>
<keyword evidence="3" id="KW-0031">Aminopeptidase</keyword>
<dbReference type="Pfam" id="PF01321">
    <property type="entry name" value="Creatinase_N"/>
    <property type="match status" value="1"/>
</dbReference>
<sequence length="387" mass="41314">MSDDVSLTGPAFPPEEFRQRRRNLLAAMAERELPVLVVTAPEDIYYLTGYNNQGHFAFTALVVAADGEPVLVARAMEAPTAAAQVPDCAFDGYGDDADPAAVLSSTIKQAGGPQEAVGYQGHSMTFPIAVWNRVRDSVPAQAWIDCTDLLVGLRAVHSDRELACIEAAARLSDLGMQAALDAVGAGVPEAEVAAAGLHAMIRSGSDYPGFVPLVRTMDRVDQEHLAWSTRRLRDTDTVFLELSAAVARYHAPLTRTVAVAGPPRSPAAAEIALVGHAAIRAAIRPGRTAEDIYRAWRDTVDADLGAPNDRHHCGYLIGIGFPPSWVGGNAVLGLRPGNTTVLRPGMTFYIQSWVIKQQVGDHVVCDTVLVTEDGCELLTTTSRGEAP</sequence>
<keyword evidence="3" id="KW-0378">Hydrolase</keyword>
<dbReference type="Proteomes" id="UP000664617">
    <property type="component" value="Unassembled WGS sequence"/>
</dbReference>
<organism evidence="3 4">
    <name type="scientific">Myceligenerans salitolerans</name>
    <dbReference type="NCBI Taxonomy" id="1230528"/>
    <lineage>
        <taxon>Bacteria</taxon>
        <taxon>Bacillati</taxon>
        <taxon>Actinomycetota</taxon>
        <taxon>Actinomycetes</taxon>
        <taxon>Micrococcales</taxon>
        <taxon>Promicromonosporaceae</taxon>
        <taxon>Myceligenerans</taxon>
    </lineage>
</organism>
<accession>A0ABS3IEU1</accession>
<feature type="domain" description="Creatinase N-terminal" evidence="2">
    <location>
        <begin position="20"/>
        <end position="156"/>
    </location>
</feature>
<dbReference type="PANTHER" id="PTHR46112">
    <property type="entry name" value="AMINOPEPTIDASE"/>
    <property type="match status" value="1"/>
</dbReference>
<dbReference type="Gene3D" id="3.90.230.10">
    <property type="entry name" value="Creatinase/methionine aminopeptidase superfamily"/>
    <property type="match status" value="1"/>
</dbReference>
<dbReference type="SUPFAM" id="SSF55920">
    <property type="entry name" value="Creatinase/aminopeptidase"/>
    <property type="match status" value="1"/>
</dbReference>
<evidence type="ECO:0000313" key="4">
    <source>
        <dbReference type="Proteomes" id="UP000664617"/>
    </source>
</evidence>
<dbReference type="InterPro" id="IPR029149">
    <property type="entry name" value="Creatin/AminoP/Spt16_N"/>
</dbReference>
<dbReference type="RefSeq" id="WP_207276458.1">
    <property type="nucleotide sequence ID" value="NZ_JAFMPK010000047.1"/>
</dbReference>